<sequence length="392" mass="41754">MPSSICHFLKSEKGSFAPLLVFLAVPIVAAIGFSVDYTSAVSTRSSMQSALDAAALSITTLPTNTSKADRQTKMRESYAANSGQGTATLDTFVVDSDGTAHINASASFPMPTTFMSIARIDNVQVDVASSVRKTPALIEATFNVDHVSGYWNKTMTLYGLPFGWTSSTLATAMMKVDYKYKAYSYSYKSGSKTYTANDPKGYGTTTISTVSGTTEKLVQTQVCTTTGSTTNFTPTAGVYKSTAVAKSGNTNGSTIYFKTTCATTNAAGNSSGAKIDVSMMDKLYLQMNVPSGPVNPLKSNDDKTSNRLYLGAGYTTDAQKALNPSKYLPVEVKNNTVVDIFAAVPCGETSDQAWEDGGNNPPLPDVTNADFFYTVTGKCAFNQRQSETVLTQ</sequence>
<dbReference type="InterPro" id="IPR028087">
    <property type="entry name" value="Tad_N"/>
</dbReference>
<evidence type="ECO:0000259" key="1">
    <source>
        <dbReference type="Pfam" id="PF13400"/>
    </source>
</evidence>
<proteinExistence type="predicted"/>
<dbReference type="AlphaFoldDB" id="A0A2T4IPB8"/>
<gene>
    <name evidence="2" type="ORF">C9427_25235</name>
</gene>
<dbReference type="Proteomes" id="UP000240259">
    <property type="component" value="Unassembled WGS sequence"/>
</dbReference>
<dbReference type="Pfam" id="PF13400">
    <property type="entry name" value="Tad"/>
    <property type="match status" value="1"/>
</dbReference>
<name>A0A2T4IPB8_9HYPH</name>
<dbReference type="OrthoDB" id="8076371at2"/>
<comment type="caution">
    <text evidence="2">The sequence shown here is derived from an EMBL/GenBank/DDBJ whole genome shotgun (WGS) entry which is preliminary data.</text>
</comment>
<accession>A0A2T4IPB8</accession>
<dbReference type="RefSeq" id="WP_107651787.1">
    <property type="nucleotide sequence ID" value="NZ_PZJX01000047.1"/>
</dbReference>
<evidence type="ECO:0000313" key="3">
    <source>
        <dbReference type="Proteomes" id="UP000240259"/>
    </source>
</evidence>
<protein>
    <recommendedName>
        <fullName evidence="1">Putative Flp pilus-assembly TadG-like N-terminal domain-containing protein</fullName>
    </recommendedName>
</protein>
<dbReference type="EMBL" id="PZJX01000047">
    <property type="protein sequence ID" value="PTE07443.1"/>
    <property type="molecule type" value="Genomic_DNA"/>
</dbReference>
<reference evidence="2 3" key="1">
    <citation type="submission" date="2018-03" db="EMBL/GenBank/DDBJ databases">
        <title>Genome sequence of the symbiotic type strain Mesorhizobium helmanticense CSLC115NT isolated from Lotus corniculatus nodules.</title>
        <authorList>
            <person name="Sannazzaro A.I."/>
            <person name="Torres Tejerizo G.A."/>
            <person name="Dip D."/>
            <person name="Caballero M."/>
            <person name="Pistorio M."/>
            <person name="Estrella M.J."/>
        </authorList>
    </citation>
    <scope>NUCLEOTIDE SEQUENCE [LARGE SCALE GENOMIC DNA]</scope>
    <source>
        <strain evidence="2 3">CSLC115N</strain>
    </source>
</reference>
<keyword evidence="3" id="KW-1185">Reference proteome</keyword>
<evidence type="ECO:0000313" key="2">
    <source>
        <dbReference type="EMBL" id="PTE07443.1"/>
    </source>
</evidence>
<feature type="domain" description="Putative Flp pilus-assembly TadG-like N-terminal" evidence="1">
    <location>
        <begin position="14"/>
        <end position="57"/>
    </location>
</feature>
<organism evidence="2 3">
    <name type="scientific">Mesorhizobium helmanticense</name>
    <dbReference type="NCBI Taxonomy" id="1776423"/>
    <lineage>
        <taxon>Bacteria</taxon>
        <taxon>Pseudomonadati</taxon>
        <taxon>Pseudomonadota</taxon>
        <taxon>Alphaproteobacteria</taxon>
        <taxon>Hyphomicrobiales</taxon>
        <taxon>Phyllobacteriaceae</taxon>
        <taxon>Mesorhizobium</taxon>
    </lineage>
</organism>